<proteinExistence type="predicted"/>
<evidence type="ECO:0000313" key="1">
    <source>
        <dbReference type="EMBL" id="PWN52847.1"/>
    </source>
</evidence>
<accession>A0ACD0P458</accession>
<dbReference type="EMBL" id="KZ819755">
    <property type="protein sequence ID" value="PWN52847.1"/>
    <property type="molecule type" value="Genomic_DNA"/>
</dbReference>
<reference evidence="1 2" key="1">
    <citation type="journal article" date="2018" name="Mol. Biol. Evol.">
        <title>Broad Genomic Sampling Reveals a Smut Pathogenic Ancestry of the Fungal Clade Ustilaginomycotina.</title>
        <authorList>
            <person name="Kijpornyongpan T."/>
            <person name="Mondo S.J."/>
            <person name="Barry K."/>
            <person name="Sandor L."/>
            <person name="Lee J."/>
            <person name="Lipzen A."/>
            <person name="Pangilinan J."/>
            <person name="LaButti K."/>
            <person name="Hainaut M."/>
            <person name="Henrissat B."/>
            <person name="Grigoriev I.V."/>
            <person name="Spatafora J.W."/>
            <person name="Aime M.C."/>
        </authorList>
    </citation>
    <scope>NUCLEOTIDE SEQUENCE [LARGE SCALE GENOMIC DNA]</scope>
    <source>
        <strain evidence="1 2">SA 807</strain>
    </source>
</reference>
<keyword evidence="2" id="KW-1185">Reference proteome</keyword>
<evidence type="ECO:0000313" key="2">
    <source>
        <dbReference type="Proteomes" id="UP000245626"/>
    </source>
</evidence>
<dbReference type="Proteomes" id="UP000245626">
    <property type="component" value="Unassembled WGS sequence"/>
</dbReference>
<sequence>MYCTSAHTLSFMGLYSRATGHPSTHVVCTYTCSTNVCICTYCMYCMYSTVHTHSTSEKAHTGSAAPHRPAKLGCLCTGQWVLRTENQRVCERVERASSTTLPQVPTGSRHFQSQPGRSAAERAPKASRPKGSVSVAAEGEGAFFIRMRKKSHSKAQPLLSGTSSAAALAPPSVFQMWGSDLEKKKRK</sequence>
<protein>
    <submittedName>
        <fullName evidence="1">Uncharacterized protein</fullName>
    </submittedName>
</protein>
<name>A0ACD0P458_9BASI</name>
<organism evidence="1 2">
    <name type="scientific">Violaceomyces palustris</name>
    <dbReference type="NCBI Taxonomy" id="1673888"/>
    <lineage>
        <taxon>Eukaryota</taxon>
        <taxon>Fungi</taxon>
        <taxon>Dikarya</taxon>
        <taxon>Basidiomycota</taxon>
        <taxon>Ustilaginomycotina</taxon>
        <taxon>Ustilaginomycetes</taxon>
        <taxon>Violaceomycetales</taxon>
        <taxon>Violaceomycetaceae</taxon>
        <taxon>Violaceomyces</taxon>
    </lineage>
</organism>
<gene>
    <name evidence="1" type="ORF">IE53DRAFT_246467</name>
</gene>